<dbReference type="Proteomes" id="UP000320762">
    <property type="component" value="Unassembled WGS sequence"/>
</dbReference>
<dbReference type="SFLD" id="SFLDG01154">
    <property type="entry name" value="Main.5:_Phi-like"/>
    <property type="match status" value="1"/>
</dbReference>
<dbReference type="GO" id="GO:0043295">
    <property type="term" value="F:glutathione binding"/>
    <property type="evidence" value="ECO:0007669"/>
    <property type="project" value="TreeGrafter"/>
</dbReference>
<comment type="catalytic activity">
    <reaction evidence="3">
        <text>RX + glutathione = an S-substituted glutathione + a halide anion + H(+)</text>
        <dbReference type="Rhea" id="RHEA:16437"/>
        <dbReference type="ChEBI" id="CHEBI:15378"/>
        <dbReference type="ChEBI" id="CHEBI:16042"/>
        <dbReference type="ChEBI" id="CHEBI:17792"/>
        <dbReference type="ChEBI" id="CHEBI:57925"/>
        <dbReference type="ChEBI" id="CHEBI:90779"/>
        <dbReference type="EC" id="2.5.1.18"/>
    </reaction>
</comment>
<dbReference type="GO" id="GO:0004364">
    <property type="term" value="F:glutathione transferase activity"/>
    <property type="evidence" value="ECO:0007669"/>
    <property type="project" value="UniProtKB-EC"/>
</dbReference>
<feature type="domain" description="GST C-terminal" evidence="5">
    <location>
        <begin position="91"/>
        <end position="218"/>
    </location>
</feature>
<dbReference type="PANTHER" id="PTHR43900">
    <property type="entry name" value="GLUTATHIONE S-TRANSFERASE RHO"/>
    <property type="match status" value="1"/>
</dbReference>
<proteinExistence type="predicted"/>
<dbReference type="PANTHER" id="PTHR43900:SF3">
    <property type="entry name" value="GLUTATHIONE S-TRANSFERASE RHO"/>
    <property type="match status" value="1"/>
</dbReference>
<gene>
    <name evidence="6" type="ORF">BD626DRAFT_629493</name>
</gene>
<organism evidence="6 7">
    <name type="scientific">Schizophyllum amplum</name>
    <dbReference type="NCBI Taxonomy" id="97359"/>
    <lineage>
        <taxon>Eukaryota</taxon>
        <taxon>Fungi</taxon>
        <taxon>Dikarya</taxon>
        <taxon>Basidiomycota</taxon>
        <taxon>Agaricomycotina</taxon>
        <taxon>Agaricomycetes</taxon>
        <taxon>Agaricomycetidae</taxon>
        <taxon>Agaricales</taxon>
        <taxon>Schizophyllaceae</taxon>
        <taxon>Schizophyllum</taxon>
    </lineage>
</organism>
<evidence type="ECO:0000259" key="5">
    <source>
        <dbReference type="PROSITE" id="PS50405"/>
    </source>
</evidence>
<dbReference type="InterPro" id="IPR036249">
    <property type="entry name" value="Thioredoxin-like_sf"/>
</dbReference>
<dbReference type="STRING" id="97359.A0A550CIE9"/>
<dbReference type="PROSITE" id="PS50404">
    <property type="entry name" value="GST_NTER"/>
    <property type="match status" value="1"/>
</dbReference>
<dbReference type="GO" id="GO:0005737">
    <property type="term" value="C:cytoplasm"/>
    <property type="evidence" value="ECO:0007669"/>
    <property type="project" value="TreeGrafter"/>
</dbReference>
<evidence type="ECO:0000259" key="4">
    <source>
        <dbReference type="PROSITE" id="PS50404"/>
    </source>
</evidence>
<dbReference type="InterPro" id="IPR004046">
    <property type="entry name" value="GST_C"/>
</dbReference>
<dbReference type="FunFam" id="3.40.30.10:FF:000016">
    <property type="entry name" value="Glutathione S-transferase F2"/>
    <property type="match status" value="1"/>
</dbReference>
<evidence type="ECO:0000256" key="1">
    <source>
        <dbReference type="ARBA" id="ARBA00012452"/>
    </source>
</evidence>
<sequence>MVLKLYGSDLSTTTPMVAVVLHELNVPFVYITVDMMSGGHKQPDYVAKQPFGRVPYIDDDGFVLYESRAICRYLCRKYADRGGNALYPQDDLAAFARVEQGISIEMSSFDEVIRAMFTELVYKPMRGVEGDRVLYEQASDKLSQNLDVYAKILGEQKYIGGDTFTLADLFHIPYATRLLPKVGCDFMETKPNVARWYKDITSRPSWLANKDGVTAISP</sequence>
<protein>
    <recommendedName>
        <fullName evidence="1">glutathione transferase</fullName>
        <ecNumber evidence="1">2.5.1.18</ecNumber>
    </recommendedName>
</protein>
<dbReference type="SUPFAM" id="SSF47616">
    <property type="entry name" value="GST C-terminal domain-like"/>
    <property type="match status" value="1"/>
</dbReference>
<reference evidence="6 7" key="1">
    <citation type="journal article" date="2019" name="New Phytol.">
        <title>Comparative genomics reveals unique wood-decay strategies and fruiting body development in the Schizophyllaceae.</title>
        <authorList>
            <person name="Almasi E."/>
            <person name="Sahu N."/>
            <person name="Krizsan K."/>
            <person name="Balint B."/>
            <person name="Kovacs G.M."/>
            <person name="Kiss B."/>
            <person name="Cseklye J."/>
            <person name="Drula E."/>
            <person name="Henrissat B."/>
            <person name="Nagy I."/>
            <person name="Chovatia M."/>
            <person name="Adam C."/>
            <person name="LaButti K."/>
            <person name="Lipzen A."/>
            <person name="Riley R."/>
            <person name="Grigoriev I.V."/>
            <person name="Nagy L.G."/>
        </authorList>
    </citation>
    <scope>NUCLEOTIDE SEQUENCE [LARGE SCALE GENOMIC DNA]</scope>
    <source>
        <strain evidence="6 7">NL-1724</strain>
    </source>
</reference>
<accession>A0A550CIE9</accession>
<evidence type="ECO:0000256" key="3">
    <source>
        <dbReference type="ARBA" id="ARBA00047960"/>
    </source>
</evidence>
<dbReference type="InterPro" id="IPR040079">
    <property type="entry name" value="Glutathione_S-Trfase"/>
</dbReference>
<dbReference type="SFLD" id="SFLDS00019">
    <property type="entry name" value="Glutathione_Transferase_(cytos"/>
    <property type="match status" value="1"/>
</dbReference>
<dbReference type="EC" id="2.5.1.18" evidence="1"/>
<dbReference type="GO" id="GO:0006749">
    <property type="term" value="P:glutathione metabolic process"/>
    <property type="evidence" value="ECO:0007669"/>
    <property type="project" value="TreeGrafter"/>
</dbReference>
<dbReference type="InterPro" id="IPR004045">
    <property type="entry name" value="Glutathione_S-Trfase_N"/>
</dbReference>
<name>A0A550CIE9_9AGAR</name>
<keyword evidence="2 6" id="KW-0808">Transferase</keyword>
<keyword evidence="7" id="KW-1185">Reference proteome</keyword>
<dbReference type="InterPro" id="IPR010987">
    <property type="entry name" value="Glutathione-S-Trfase_C-like"/>
</dbReference>
<dbReference type="EMBL" id="VDMD01000007">
    <property type="protein sequence ID" value="TRM64575.1"/>
    <property type="molecule type" value="Genomic_DNA"/>
</dbReference>
<evidence type="ECO:0000313" key="6">
    <source>
        <dbReference type="EMBL" id="TRM64575.1"/>
    </source>
</evidence>
<dbReference type="InterPro" id="IPR036282">
    <property type="entry name" value="Glutathione-S-Trfase_C_sf"/>
</dbReference>
<dbReference type="SUPFAM" id="SSF52833">
    <property type="entry name" value="Thioredoxin-like"/>
    <property type="match status" value="1"/>
</dbReference>
<dbReference type="Pfam" id="PF13417">
    <property type="entry name" value="GST_N_3"/>
    <property type="match status" value="1"/>
</dbReference>
<dbReference type="SFLD" id="SFLDG00358">
    <property type="entry name" value="Main_(cytGST)"/>
    <property type="match status" value="1"/>
</dbReference>
<dbReference type="Pfam" id="PF00043">
    <property type="entry name" value="GST_C"/>
    <property type="match status" value="1"/>
</dbReference>
<feature type="domain" description="GST N-terminal" evidence="4">
    <location>
        <begin position="1"/>
        <end position="82"/>
    </location>
</feature>
<dbReference type="Gene3D" id="3.40.30.10">
    <property type="entry name" value="Glutaredoxin"/>
    <property type="match status" value="1"/>
</dbReference>
<evidence type="ECO:0000256" key="2">
    <source>
        <dbReference type="ARBA" id="ARBA00022679"/>
    </source>
</evidence>
<dbReference type="PROSITE" id="PS50405">
    <property type="entry name" value="GST_CTER"/>
    <property type="match status" value="1"/>
</dbReference>
<dbReference type="AlphaFoldDB" id="A0A550CIE9"/>
<dbReference type="Gene3D" id="1.20.1050.10">
    <property type="match status" value="1"/>
</dbReference>
<evidence type="ECO:0000313" key="7">
    <source>
        <dbReference type="Proteomes" id="UP000320762"/>
    </source>
</evidence>
<dbReference type="OrthoDB" id="249703at2759"/>
<comment type="caution">
    <text evidence="6">The sequence shown here is derived from an EMBL/GenBank/DDBJ whole genome shotgun (WGS) entry which is preliminary data.</text>
</comment>